<proteinExistence type="predicted"/>
<dbReference type="EMBL" id="AEJF01000143">
    <property type="protein sequence ID" value="KLU23641.1"/>
    <property type="molecule type" value="Genomic_DNA"/>
</dbReference>
<sequence length="268" mass="29454">MNSHNPTLLELQHAMQRSVLNGRDGDVEAWMVDEGLSTTMRLGIYRNTSSSVMATALRLAFPAVRQLVGEEFFEGVSRLFAAQTPPRSAWLDAYGSDFPAFLGRLPHAASVPYLADVGRLEWQVNRVLHAVATLPLDLAHLAALSEAQLAQAHLVPRPEVRLVRCEFPVDAIWRAVLEGDDRAMVAIDLADAPVWLRVLRTDSGPEVVRLREDEWRLLDALFSGQPLHAALAEARGEQTHALLAAQLASGYFKDLDCDITSVAQSSKG</sequence>
<dbReference type="InterPro" id="IPR018640">
    <property type="entry name" value="DUF2063"/>
</dbReference>
<dbReference type="Pfam" id="PF09836">
    <property type="entry name" value="DUF2063"/>
    <property type="match status" value="1"/>
</dbReference>
<dbReference type="Proteomes" id="UP000035963">
    <property type="component" value="Unassembled WGS sequence"/>
</dbReference>
<protein>
    <recommendedName>
        <fullName evidence="1">Putative DNA-binding domain-containing protein</fullName>
    </recommendedName>
</protein>
<organism evidence="2 3">
    <name type="scientific">Caballeronia mineralivorans PML1(12)</name>
    <dbReference type="NCBI Taxonomy" id="908627"/>
    <lineage>
        <taxon>Bacteria</taxon>
        <taxon>Pseudomonadati</taxon>
        <taxon>Pseudomonadota</taxon>
        <taxon>Betaproteobacteria</taxon>
        <taxon>Burkholderiales</taxon>
        <taxon>Burkholderiaceae</taxon>
        <taxon>Caballeronia</taxon>
    </lineage>
</organism>
<gene>
    <name evidence="2" type="ORF">EOS_23565</name>
</gene>
<dbReference type="AlphaFoldDB" id="A0A0J1CTK9"/>
<dbReference type="RefSeq" id="WP_047849127.1">
    <property type="nucleotide sequence ID" value="NZ_AEJF01000143.1"/>
</dbReference>
<evidence type="ECO:0000259" key="1">
    <source>
        <dbReference type="Pfam" id="PF09836"/>
    </source>
</evidence>
<name>A0A0J1CTK9_9BURK</name>
<dbReference type="InterPro" id="IPR044922">
    <property type="entry name" value="DUF2063_N_sf"/>
</dbReference>
<evidence type="ECO:0000313" key="2">
    <source>
        <dbReference type="EMBL" id="KLU23641.1"/>
    </source>
</evidence>
<comment type="caution">
    <text evidence="2">The sequence shown here is derived from an EMBL/GenBank/DDBJ whole genome shotgun (WGS) entry which is preliminary data.</text>
</comment>
<dbReference type="OrthoDB" id="4146344at2"/>
<reference evidence="2 3" key="1">
    <citation type="journal article" date="2015" name="Genome Announc.">
        <title>Draft Genome Sequence of Burkholderia sp. Strain PML1(12), an Ectomycorrhizosphere-Inhabiting Bacterium with Effective Mineral-Weathering Ability.</title>
        <authorList>
            <person name="Uroz S."/>
            <person name="Oger P."/>
        </authorList>
    </citation>
    <scope>NUCLEOTIDE SEQUENCE [LARGE SCALE GENOMIC DNA]</scope>
    <source>
        <strain evidence="3">PML1(12)</strain>
    </source>
</reference>
<feature type="domain" description="Putative DNA-binding" evidence="1">
    <location>
        <begin position="10"/>
        <end position="102"/>
    </location>
</feature>
<evidence type="ECO:0000313" key="3">
    <source>
        <dbReference type="Proteomes" id="UP000035963"/>
    </source>
</evidence>
<dbReference type="PATRIC" id="fig|908627.4.peg.5257"/>
<dbReference type="Gene3D" id="1.10.150.690">
    <property type="entry name" value="DUF2063"/>
    <property type="match status" value="1"/>
</dbReference>
<accession>A0A0J1CTK9</accession>
<keyword evidence="3" id="KW-1185">Reference proteome</keyword>